<protein>
    <recommendedName>
        <fullName evidence="4">Transferase family protein</fullName>
    </recommendedName>
</protein>
<accession>D7MKS8</accession>
<evidence type="ECO:0000313" key="3">
    <source>
        <dbReference type="Proteomes" id="UP000008694"/>
    </source>
</evidence>
<dbReference type="HOGENOM" id="CLU_014546_3_0_1"/>
<dbReference type="KEGG" id="aly:9302788"/>
<dbReference type="InterPro" id="IPR051283">
    <property type="entry name" value="Sec_Metabolite_Acyltrans"/>
</dbReference>
<name>D7MKS8_ARALL</name>
<dbReference type="Gene3D" id="3.30.559.10">
    <property type="entry name" value="Chloramphenicol acetyltransferase-like domain"/>
    <property type="match status" value="2"/>
</dbReference>
<evidence type="ECO:0000313" key="2">
    <source>
        <dbReference type="EMBL" id="EFH41281.1"/>
    </source>
</evidence>
<dbReference type="EMBL" id="GL348720">
    <property type="protein sequence ID" value="EFH41281.1"/>
    <property type="molecule type" value="Genomic_DNA"/>
</dbReference>
<organism evidence="3">
    <name type="scientific">Arabidopsis lyrata subsp. lyrata</name>
    <name type="common">Lyre-leaved rock-cress</name>
    <dbReference type="NCBI Taxonomy" id="81972"/>
    <lineage>
        <taxon>Eukaryota</taxon>
        <taxon>Viridiplantae</taxon>
        <taxon>Streptophyta</taxon>
        <taxon>Embryophyta</taxon>
        <taxon>Tracheophyta</taxon>
        <taxon>Spermatophyta</taxon>
        <taxon>Magnoliopsida</taxon>
        <taxon>eudicotyledons</taxon>
        <taxon>Gunneridae</taxon>
        <taxon>Pentapetalae</taxon>
        <taxon>rosids</taxon>
        <taxon>malvids</taxon>
        <taxon>Brassicales</taxon>
        <taxon>Brassicaceae</taxon>
        <taxon>Camelineae</taxon>
        <taxon>Arabidopsis</taxon>
    </lineage>
</organism>
<dbReference type="AlphaFoldDB" id="D7MKS8"/>
<dbReference type="GO" id="GO:0016740">
    <property type="term" value="F:transferase activity"/>
    <property type="evidence" value="ECO:0007669"/>
    <property type="project" value="UniProtKB-KW"/>
</dbReference>
<dbReference type="InterPro" id="IPR023213">
    <property type="entry name" value="CAT-like_dom_sf"/>
</dbReference>
<keyword evidence="3" id="KW-1185">Reference proteome</keyword>
<evidence type="ECO:0008006" key="4">
    <source>
        <dbReference type="Google" id="ProtNLM"/>
    </source>
</evidence>
<evidence type="ECO:0000256" key="1">
    <source>
        <dbReference type="ARBA" id="ARBA00022679"/>
    </source>
</evidence>
<keyword evidence="1" id="KW-0808">Transferase</keyword>
<dbReference type="PANTHER" id="PTHR31896:SF53">
    <property type="entry name" value="ACETYLTRANSFERASE"/>
    <property type="match status" value="1"/>
</dbReference>
<dbReference type="Gramene" id="scaffold_803395.1">
    <property type="protein sequence ID" value="scaffold_803395.1"/>
    <property type="gene ID" value="scaffold_803395.1"/>
</dbReference>
<gene>
    <name evidence="2" type="ORF">ARALYDRAFT_919995</name>
</gene>
<dbReference type="Pfam" id="PF02458">
    <property type="entry name" value="Transferase"/>
    <property type="match status" value="1"/>
</dbReference>
<dbReference type="PANTHER" id="PTHR31896">
    <property type="entry name" value="FAMILY REGULATORY PROTEIN, PUTATIVE (AFU_ORTHOLOGUE AFUA_3G14730)-RELATED"/>
    <property type="match status" value="1"/>
</dbReference>
<proteinExistence type="predicted"/>
<dbReference type="eggNOG" id="ENOG502QVP8">
    <property type="taxonomic scope" value="Eukaryota"/>
</dbReference>
<dbReference type="Proteomes" id="UP000008694">
    <property type="component" value="Unassembled WGS sequence"/>
</dbReference>
<sequence length="448" mass="49992">MEEDLVVVKSTSIVHPKTLNQSDRVKKIHLTPWDLTRLRFCYPQRGLFFPKPDSNIDTIISMLKTSLSVALDHFYPLAGRLVKIFNENDNTVSIFICCDSGFGVKFDHAVAKTITVGDLVKSGFVDGLFGSLFFPATGIKNYQGVSNPLLMVQVTELEDGILLSYGYNHTVADGKSIWMFINKWSEICSIDTGSKSMEISLSLRGWFLDAIEYPIHTPDPEMKPPSYGASTTTTNIFQEIVFHLTKENVLKLKAKANNEAGFEDGKISSLQAVLGHIWRSRVKNSDMSREEETHCRVPIDMRERLNPKLKEECFGNVIQTGIAIVNVGELLDHGLGWLAMQINKMVRSQTDENAKTFAENWVKNVEIPAAVSGNLLVTSCPRFNVYGNDFGWGKPIGSRSGPPFSDGKLVVFQGVEEGGFEFQACFPRDVVVKLIKDAEFLEYVDIAS</sequence>
<dbReference type="OrthoDB" id="1862401at2759"/>
<reference evidence="3" key="1">
    <citation type="journal article" date="2011" name="Nat. Genet.">
        <title>The Arabidopsis lyrata genome sequence and the basis of rapid genome size change.</title>
        <authorList>
            <person name="Hu T.T."/>
            <person name="Pattyn P."/>
            <person name="Bakker E.G."/>
            <person name="Cao J."/>
            <person name="Cheng J.-F."/>
            <person name="Clark R.M."/>
            <person name="Fahlgren N."/>
            <person name="Fawcett J.A."/>
            <person name="Grimwood J."/>
            <person name="Gundlach H."/>
            <person name="Haberer G."/>
            <person name="Hollister J.D."/>
            <person name="Ossowski S."/>
            <person name="Ottilar R.P."/>
            <person name="Salamov A.A."/>
            <person name="Schneeberger K."/>
            <person name="Spannagl M."/>
            <person name="Wang X."/>
            <person name="Yang L."/>
            <person name="Nasrallah M.E."/>
            <person name="Bergelson J."/>
            <person name="Carrington J.C."/>
            <person name="Gaut B.S."/>
            <person name="Schmutz J."/>
            <person name="Mayer K.F.X."/>
            <person name="Van de Peer Y."/>
            <person name="Grigoriev I.V."/>
            <person name="Nordborg M."/>
            <person name="Weigel D."/>
            <person name="Guo Y.-L."/>
        </authorList>
    </citation>
    <scope>NUCLEOTIDE SEQUENCE [LARGE SCALE GENOMIC DNA]</scope>
    <source>
        <strain evidence="3">cv. MN47</strain>
    </source>
</reference>